<gene>
    <name evidence="7" type="ORF">CG419_04945</name>
</gene>
<dbReference type="SUPFAM" id="SSF54001">
    <property type="entry name" value="Cysteine proteinases"/>
    <property type="match status" value="1"/>
</dbReference>
<proteinExistence type="inferred from homology"/>
<accession>A0AAC9Y0W4</accession>
<keyword evidence="2" id="KW-0645">Protease</keyword>
<dbReference type="Gene3D" id="3.90.1720.10">
    <property type="entry name" value="endopeptidase domain like (from Nostoc punctiforme)"/>
    <property type="match status" value="1"/>
</dbReference>
<reference evidence="7 8" key="1">
    <citation type="submission" date="2017-07" db="EMBL/GenBank/DDBJ databases">
        <title>Lactobacillus curvatus MRS6 whole genome.</title>
        <authorList>
            <person name="Jans C."/>
            <person name="Lagler S."/>
            <person name="Lacroix C."/>
            <person name="Meile L."/>
            <person name="Stevens M.J.A."/>
        </authorList>
    </citation>
    <scope>NUCLEOTIDE SEQUENCE [LARGE SCALE GENOMIC DNA]</scope>
    <source>
        <strain evidence="7 8">MRS6</strain>
    </source>
</reference>
<keyword evidence="4" id="KW-0788">Thiol protease</keyword>
<feature type="domain" description="NlpC/P60" evidence="6">
    <location>
        <begin position="32"/>
        <end position="157"/>
    </location>
</feature>
<keyword evidence="5" id="KW-0732">Signal</keyword>
<evidence type="ECO:0000256" key="2">
    <source>
        <dbReference type="ARBA" id="ARBA00022670"/>
    </source>
</evidence>
<dbReference type="PANTHER" id="PTHR47359:SF3">
    <property type="entry name" value="NLP_P60 DOMAIN-CONTAINING PROTEIN-RELATED"/>
    <property type="match status" value="1"/>
</dbReference>
<evidence type="ECO:0000256" key="4">
    <source>
        <dbReference type="ARBA" id="ARBA00022807"/>
    </source>
</evidence>
<dbReference type="GO" id="GO:0008234">
    <property type="term" value="F:cysteine-type peptidase activity"/>
    <property type="evidence" value="ECO:0007669"/>
    <property type="project" value="UniProtKB-KW"/>
</dbReference>
<dbReference type="InterPro" id="IPR051794">
    <property type="entry name" value="PG_Endopeptidase_C40"/>
</dbReference>
<organism evidence="7 8">
    <name type="scientific">Latilactobacillus curvatus</name>
    <name type="common">Lactobacillus curvatus</name>
    <dbReference type="NCBI Taxonomy" id="28038"/>
    <lineage>
        <taxon>Bacteria</taxon>
        <taxon>Bacillati</taxon>
        <taxon>Bacillota</taxon>
        <taxon>Bacilli</taxon>
        <taxon>Lactobacillales</taxon>
        <taxon>Lactobacillaceae</taxon>
        <taxon>Latilactobacillus</taxon>
    </lineage>
</organism>
<dbReference type="Proteomes" id="UP000199749">
    <property type="component" value="Chromosome"/>
</dbReference>
<sequence>MKNKRALLIFLLSSLLFLVGVGAAVTPAQATTNQQQAVVNFAKQQLGKPYVWGAAGPNSFDCSGLVQYVFSNAVGISLPRVTTQQENMGTAVSLNDLQPGDLLFWGNKGSSYHDAIYIGDGNFIHAPEPGDVVKITNMKYFYPSFARRVLSSGFPMDPIDESVATVTYEPGYGILAFHLNGESIPGSNYTFLTGTQWKVNSVATINGEEMLNVGNDTYIPRRYTNIDNRELIVNYVPGYGVLTYHSDGTPTGNYLPTGGRYKNNGESVINGMIMYLVGNNEYLPKQYTQFGPGK</sequence>
<evidence type="ECO:0000256" key="1">
    <source>
        <dbReference type="ARBA" id="ARBA00007074"/>
    </source>
</evidence>
<keyword evidence="3" id="KW-0378">Hydrolase</keyword>
<dbReference type="AlphaFoldDB" id="A0AAC9Y0W4"/>
<dbReference type="InterPro" id="IPR000064">
    <property type="entry name" value="NLP_P60_dom"/>
</dbReference>
<dbReference type="PROSITE" id="PS51935">
    <property type="entry name" value="NLPC_P60"/>
    <property type="match status" value="1"/>
</dbReference>
<evidence type="ECO:0000313" key="8">
    <source>
        <dbReference type="Proteomes" id="UP000199749"/>
    </source>
</evidence>
<name>A0AAC9Y0W4_LATCU</name>
<evidence type="ECO:0000313" key="7">
    <source>
        <dbReference type="EMBL" id="ASN60017.1"/>
    </source>
</evidence>
<feature type="chain" id="PRO_5042077111" description="NlpC/P60 domain-containing protein" evidence="5">
    <location>
        <begin position="31"/>
        <end position="294"/>
    </location>
</feature>
<comment type="similarity">
    <text evidence="1">Belongs to the peptidase C40 family.</text>
</comment>
<dbReference type="PANTHER" id="PTHR47359">
    <property type="entry name" value="PEPTIDOGLYCAN DL-ENDOPEPTIDASE CWLO"/>
    <property type="match status" value="1"/>
</dbReference>
<protein>
    <recommendedName>
        <fullName evidence="6">NlpC/P60 domain-containing protein</fullName>
    </recommendedName>
</protein>
<dbReference type="RefSeq" id="WP_089556652.1">
    <property type="nucleotide sequence ID" value="NZ_CP022474.1"/>
</dbReference>
<dbReference type="Pfam" id="PF00877">
    <property type="entry name" value="NLPC_P60"/>
    <property type="match status" value="1"/>
</dbReference>
<evidence type="ECO:0000259" key="6">
    <source>
        <dbReference type="PROSITE" id="PS51935"/>
    </source>
</evidence>
<dbReference type="GO" id="GO:0006508">
    <property type="term" value="P:proteolysis"/>
    <property type="evidence" value="ECO:0007669"/>
    <property type="project" value="UniProtKB-KW"/>
</dbReference>
<feature type="signal peptide" evidence="5">
    <location>
        <begin position="1"/>
        <end position="30"/>
    </location>
</feature>
<evidence type="ECO:0000256" key="5">
    <source>
        <dbReference type="SAM" id="SignalP"/>
    </source>
</evidence>
<evidence type="ECO:0000256" key="3">
    <source>
        <dbReference type="ARBA" id="ARBA00022801"/>
    </source>
</evidence>
<dbReference type="InterPro" id="IPR038765">
    <property type="entry name" value="Papain-like_cys_pep_sf"/>
</dbReference>
<dbReference type="EMBL" id="CP022474">
    <property type="protein sequence ID" value="ASN60017.1"/>
    <property type="molecule type" value="Genomic_DNA"/>
</dbReference>